<dbReference type="AlphaFoldDB" id="A0A2U9IS65"/>
<dbReference type="RefSeq" id="WP_110368884.1">
    <property type="nucleotide sequence ID" value="NZ_CP029287.2"/>
</dbReference>
<feature type="compositionally biased region" description="Basic and acidic residues" evidence="1">
    <location>
        <begin position="7"/>
        <end position="16"/>
    </location>
</feature>
<dbReference type="GeneID" id="36834295"/>
<dbReference type="Proteomes" id="UP000247586">
    <property type="component" value="Chromosome"/>
</dbReference>
<proteinExistence type="predicted"/>
<accession>A0A2U9IS65</accession>
<dbReference type="InterPro" id="IPR041881">
    <property type="entry name" value="PqqD_sf"/>
</dbReference>
<evidence type="ECO:0000313" key="3">
    <source>
        <dbReference type="Proteomes" id="UP000247586"/>
    </source>
</evidence>
<gene>
    <name evidence="2" type="ORF">DFR87_03095</name>
</gene>
<dbReference type="InterPro" id="IPR008792">
    <property type="entry name" value="PQQD"/>
</dbReference>
<protein>
    <submittedName>
        <fullName evidence="2">PqqD family protein</fullName>
    </submittedName>
</protein>
<dbReference type="KEGG" id="mhk:DFR87_03095"/>
<sequence length="112" mass="13015">MNFEEDREPHEDHEHFQPSLDYESIKDKKPRREGEYIEKSEDGEKFIIKLDEEKVYEVAAVAYYIWAMCDGEKTVGDIIQEISQEAQVDETQIRGPIVAVLEQLQDAALITI</sequence>
<dbReference type="EMBL" id="CP029287">
    <property type="protein sequence ID" value="AWR98845.1"/>
    <property type="molecule type" value="Genomic_DNA"/>
</dbReference>
<dbReference type="Pfam" id="PF05402">
    <property type="entry name" value="PqqD"/>
    <property type="match status" value="1"/>
</dbReference>
<keyword evidence="3" id="KW-1185">Reference proteome</keyword>
<dbReference type="OrthoDB" id="211309at2157"/>
<feature type="compositionally biased region" description="Basic and acidic residues" evidence="1">
    <location>
        <begin position="23"/>
        <end position="34"/>
    </location>
</feature>
<dbReference type="Gene3D" id="1.10.10.1150">
    <property type="entry name" value="Coenzyme PQQ synthesis protein D (PqqD)"/>
    <property type="match status" value="1"/>
</dbReference>
<dbReference type="STRING" id="1293036.GCA_001315825_01612"/>
<reference evidence="2" key="1">
    <citation type="submission" date="2018-05" db="EMBL/GenBank/DDBJ databases">
        <title>Complete Genome Sequences of Extremely Thermoacidophilic, Metal-Mobilizing Type-Strain Members of the Archaeal Family Sulfolobaceae: Acidianus brierleyi DSM-1651T, Acidianus sulfidivorans DSM-18786T, Metallosphaera hakonensis DSM-7519T, and Metallosphaera prunae DSM-10039T.</title>
        <authorList>
            <person name="Counts J.A."/>
            <person name="Kelly R.M."/>
        </authorList>
    </citation>
    <scope>NUCLEOTIDE SEQUENCE [LARGE SCALE GENOMIC DNA]</scope>
    <source>
        <strain evidence="2">HO1-1</strain>
    </source>
</reference>
<name>A0A2U9IS65_9CREN</name>
<evidence type="ECO:0000256" key="1">
    <source>
        <dbReference type="SAM" id="MobiDB-lite"/>
    </source>
</evidence>
<organism evidence="2 3">
    <name type="scientific">Metallosphaera hakonensis JCM 8857 = DSM 7519</name>
    <dbReference type="NCBI Taxonomy" id="1293036"/>
    <lineage>
        <taxon>Archaea</taxon>
        <taxon>Thermoproteota</taxon>
        <taxon>Thermoprotei</taxon>
        <taxon>Sulfolobales</taxon>
        <taxon>Sulfolobaceae</taxon>
        <taxon>Metallosphaera</taxon>
    </lineage>
</organism>
<feature type="region of interest" description="Disordered" evidence="1">
    <location>
        <begin position="1"/>
        <end position="34"/>
    </location>
</feature>
<evidence type="ECO:0000313" key="2">
    <source>
        <dbReference type="EMBL" id="AWR98845.1"/>
    </source>
</evidence>